<keyword evidence="7" id="KW-1185">Reference proteome</keyword>
<reference evidence="6 7" key="1">
    <citation type="journal article" date="2016" name="BMC Genomics">
        <title>Combined genomic and structural analyses of a cultured magnetotactic bacterium reveals its niche adaptation to a dynamic environment.</title>
        <authorList>
            <person name="Araujo A.C."/>
            <person name="Morillo V."/>
            <person name="Cypriano J."/>
            <person name="Teixeira L.C."/>
            <person name="Leao P."/>
            <person name="Lyra S."/>
            <person name="Almeida L.G."/>
            <person name="Bazylinski D.A."/>
            <person name="Vasconcellos A.T."/>
            <person name="Abreu F."/>
            <person name="Lins U."/>
        </authorList>
    </citation>
    <scope>NUCLEOTIDE SEQUENCE [LARGE SCALE GENOMIC DNA]</scope>
    <source>
        <strain evidence="6 7">IT-1</strain>
    </source>
</reference>
<dbReference type="Gene3D" id="3.40.50.150">
    <property type="entry name" value="Vaccinia Virus protein VP39"/>
    <property type="match status" value="1"/>
</dbReference>
<feature type="domain" description="Release factor glutamine methyltransferase N-terminal" evidence="5">
    <location>
        <begin position="14"/>
        <end position="72"/>
    </location>
</feature>
<dbReference type="AlphaFoldDB" id="A0A1Y2K0P9"/>
<keyword evidence="1 6" id="KW-0489">Methyltransferase</keyword>
<evidence type="ECO:0000256" key="1">
    <source>
        <dbReference type="ARBA" id="ARBA00022603"/>
    </source>
</evidence>
<dbReference type="PANTHER" id="PTHR47806">
    <property type="entry name" value="50S RIBOSOMAL PROTEIN L3 GLUTAMINE METHYLTRANSFERASE"/>
    <property type="match status" value="1"/>
</dbReference>
<evidence type="ECO:0000313" key="6">
    <source>
        <dbReference type="EMBL" id="OSM01542.1"/>
    </source>
</evidence>
<organism evidence="6 7">
    <name type="scientific">Magnetofaba australis IT-1</name>
    <dbReference type="NCBI Taxonomy" id="1434232"/>
    <lineage>
        <taxon>Bacteria</taxon>
        <taxon>Pseudomonadati</taxon>
        <taxon>Pseudomonadota</taxon>
        <taxon>Magnetococcia</taxon>
        <taxon>Magnetococcales</taxon>
        <taxon>Magnetococcaceae</taxon>
        <taxon>Magnetofaba</taxon>
    </lineage>
</organism>
<dbReference type="PANTHER" id="PTHR47806:SF1">
    <property type="entry name" value="RIBOSOMAL PROTEIN UL3 GLUTAMINE METHYLTRANSFERASE"/>
    <property type="match status" value="1"/>
</dbReference>
<dbReference type="GO" id="GO:0032259">
    <property type="term" value="P:methylation"/>
    <property type="evidence" value="ECO:0007669"/>
    <property type="project" value="UniProtKB-KW"/>
</dbReference>
<evidence type="ECO:0000313" key="7">
    <source>
        <dbReference type="Proteomes" id="UP000194003"/>
    </source>
</evidence>
<dbReference type="InterPro" id="IPR040758">
    <property type="entry name" value="PrmC_N"/>
</dbReference>
<dbReference type="InterPro" id="IPR004556">
    <property type="entry name" value="HemK-like"/>
</dbReference>
<dbReference type="PIRSF" id="PIRSF037167">
    <property type="entry name" value="Mtase_YfcB_prd"/>
    <property type="match status" value="1"/>
</dbReference>
<gene>
    <name evidence="6" type="ORF">MAIT1_01538</name>
</gene>
<dbReference type="EMBL" id="LVJN01000020">
    <property type="protein sequence ID" value="OSM01542.1"/>
    <property type="molecule type" value="Genomic_DNA"/>
</dbReference>
<evidence type="ECO:0000259" key="5">
    <source>
        <dbReference type="Pfam" id="PF17827"/>
    </source>
</evidence>
<feature type="domain" description="Methyltransferase small" evidence="4">
    <location>
        <begin position="113"/>
        <end position="192"/>
    </location>
</feature>
<keyword evidence="2 6" id="KW-0808">Transferase</keyword>
<dbReference type="SUPFAM" id="SSF53335">
    <property type="entry name" value="S-adenosyl-L-methionine-dependent methyltransferases"/>
    <property type="match status" value="1"/>
</dbReference>
<dbReference type="NCBIfam" id="TIGR03533">
    <property type="entry name" value="L3_gln_methyl"/>
    <property type="match status" value="1"/>
</dbReference>
<comment type="caution">
    <text evidence="6">The sequence shown here is derived from an EMBL/GenBank/DDBJ whole genome shotgun (WGS) entry which is preliminary data.</text>
</comment>
<proteinExistence type="predicted"/>
<dbReference type="NCBIfam" id="TIGR00536">
    <property type="entry name" value="hemK_fam"/>
    <property type="match status" value="1"/>
</dbReference>
<sequence>MAEALDAADLSFDNGWQEPLAEAELLVAHVLGLTLDELDARLGEAPDAAADARVQALLSQRIDERIPMPYLLQQAWFAGRSYYIDERVLIPRSRIENILDDDEGFLALTHGRKPRRILDLCTGSGCLAIALAHAFPEAQVDALDISAGALQVTRINCERHGVGERVQVMASNLFQAAHRACYDLIVTNPPYVPTAVYAGLPAEFKREPAIALEAGADGLWLVEPILRQAPDYLTEGGVLVCEVGDDVEEIMRARWPDAPLEWLMFHFGGSGVFAVWREQLARWNSL</sequence>
<dbReference type="GO" id="GO:0005829">
    <property type="term" value="C:cytosol"/>
    <property type="evidence" value="ECO:0007669"/>
    <property type="project" value="TreeGrafter"/>
</dbReference>
<dbReference type="Gene3D" id="1.10.8.10">
    <property type="entry name" value="DNA helicase RuvA subunit, C-terminal domain"/>
    <property type="match status" value="1"/>
</dbReference>
<protein>
    <submittedName>
        <fullName evidence="6">Putative N5-glutamine S-adenosyl-L-methionine-dependent methyltransferase</fullName>
    </submittedName>
</protein>
<dbReference type="InterPro" id="IPR002052">
    <property type="entry name" value="DNA_methylase_N6_adenine_CS"/>
</dbReference>
<evidence type="ECO:0000259" key="4">
    <source>
        <dbReference type="Pfam" id="PF05175"/>
    </source>
</evidence>
<dbReference type="STRING" id="1434232.MAIT1_01538"/>
<keyword evidence="3" id="KW-0949">S-adenosyl-L-methionine</keyword>
<dbReference type="Pfam" id="PF17827">
    <property type="entry name" value="PrmC_N"/>
    <property type="match status" value="1"/>
</dbReference>
<dbReference type="PROSITE" id="PS00092">
    <property type="entry name" value="N6_MTASE"/>
    <property type="match status" value="1"/>
</dbReference>
<dbReference type="Pfam" id="PF05175">
    <property type="entry name" value="MTS"/>
    <property type="match status" value="1"/>
</dbReference>
<evidence type="ECO:0000256" key="3">
    <source>
        <dbReference type="ARBA" id="ARBA00022691"/>
    </source>
</evidence>
<dbReference type="InterPro" id="IPR007848">
    <property type="entry name" value="Small_mtfrase_dom"/>
</dbReference>
<dbReference type="CDD" id="cd02440">
    <property type="entry name" value="AdoMet_MTases"/>
    <property type="match status" value="1"/>
</dbReference>
<dbReference type="GO" id="GO:0036009">
    <property type="term" value="F:protein-glutamine N-methyltransferase activity"/>
    <property type="evidence" value="ECO:0007669"/>
    <property type="project" value="InterPro"/>
</dbReference>
<evidence type="ECO:0000256" key="2">
    <source>
        <dbReference type="ARBA" id="ARBA00022679"/>
    </source>
</evidence>
<dbReference type="InterPro" id="IPR029063">
    <property type="entry name" value="SAM-dependent_MTases_sf"/>
</dbReference>
<accession>A0A1Y2K0P9</accession>
<name>A0A1Y2K0P9_9PROT</name>
<dbReference type="InterPro" id="IPR017127">
    <property type="entry name" value="Ribosome_uL3_MTase"/>
</dbReference>
<dbReference type="GO" id="GO:0003676">
    <property type="term" value="F:nucleic acid binding"/>
    <property type="evidence" value="ECO:0007669"/>
    <property type="project" value="InterPro"/>
</dbReference>
<dbReference type="Proteomes" id="UP000194003">
    <property type="component" value="Unassembled WGS sequence"/>
</dbReference>